<sequence>MGVFGEEFNKNKYIVDNIDRALSEGWIEVYYQPIIRTSNGRVCGEEALVRWEDPVFGMLNPIDFVPAMEAVNKVHLLDLFVLERTLEKMEEQLKRGLFVVPTSVNLSQVDFYTCDVVDEIATRVEKSKISKHMIAISVSEDSINPGDNFIISQLEQLQELGFQIWLDDYGSGDAAPAVLQLMHFDLLKINIFFVRQIANSESAKIILTELVRMAMSLGMETVVEGVESAEQVDFLNEIGCSRMQGFYYCKPISVSQVFERYEKGLEIGFENPKETDYYVSIGKINLYDISFARKNGDLDNYFDTFPVAIVESYGDVLKIIRENHAFRNFLYSNSGIEGRDFIYKVKENAKESAGEYTVNAIRKCAKDGKRVIFDDRTRHKKTIQLLLQRVAVNPVTKVAAVAVVILQIGETINQADTLTYNYIARALSEDYINLFYVNMDTDEFVEYNPDGLNRDVSVEKKGTDFFNKTLKNFFSRIYSEDLDMMNKSFTKDKIIKSLKNKGTFSITYRRIVNGEPIYVNLKAVKVREDDNYILIGINNVDDQVKQREAIEKIKEERKAYSRIMALSGEFINIYSVDPVTNNYVSYNSSEEYGRLNLAMKGEDFFEETARNVWRTFHPDDIKDFLKVFDKKTVLKRIEEDGIFVYKYRVIVEKQVVHWCLRATLIQEDNEARLLVGVMNIEKQVVQEREYATSLIEAEERATKDQLTGVKNKRAYADEEEHLNTQIQAGLEVKFAIIICDLNGLKQVNDNLGHQAGDDYIKEGCMILCDAFARSPVYRIGGDEFVAIAQGKDYEMIENRLGKIDRANKRNDKANSVTMAVGWAKFSKEDRFVSDVFDRADSAMYENKKKMKEIIKNRKQK</sequence>
<organism evidence="3 4">
    <name type="scientific">Pseudobutyrivibrio ruminis DSM 9787</name>
    <dbReference type="NCBI Taxonomy" id="1123011"/>
    <lineage>
        <taxon>Bacteria</taxon>
        <taxon>Bacillati</taxon>
        <taxon>Bacillota</taxon>
        <taxon>Clostridia</taxon>
        <taxon>Lachnospirales</taxon>
        <taxon>Lachnospiraceae</taxon>
        <taxon>Pseudobutyrivibrio</taxon>
    </lineage>
</organism>
<feature type="domain" description="EAL" evidence="1">
    <location>
        <begin position="11"/>
        <end position="265"/>
    </location>
</feature>
<proteinExistence type="predicted"/>
<dbReference type="InterPro" id="IPR043128">
    <property type="entry name" value="Rev_trsase/Diguanyl_cyclase"/>
</dbReference>
<dbReference type="AlphaFoldDB" id="A0A285S3S5"/>
<dbReference type="InterPro" id="IPR035919">
    <property type="entry name" value="EAL_sf"/>
</dbReference>
<dbReference type="Gene3D" id="3.20.20.450">
    <property type="entry name" value="EAL domain"/>
    <property type="match status" value="1"/>
</dbReference>
<dbReference type="RefSeq" id="WP_097076189.1">
    <property type="nucleotide sequence ID" value="NZ_OBMR01000005.1"/>
</dbReference>
<gene>
    <name evidence="3" type="ORF">SAMN02910411_1762</name>
</gene>
<feature type="domain" description="GGDEF" evidence="2">
    <location>
        <begin position="732"/>
        <end position="860"/>
    </location>
</feature>
<reference evidence="3 4" key="1">
    <citation type="submission" date="2017-08" db="EMBL/GenBank/DDBJ databases">
        <authorList>
            <person name="de Groot N.N."/>
        </authorList>
    </citation>
    <scope>NUCLEOTIDE SEQUENCE [LARGE SCALE GENOMIC DNA]</scope>
    <source>
        <strain evidence="3 4">DSM 9787</strain>
    </source>
</reference>
<name>A0A285S3S5_9FIRM</name>
<accession>A0A285S3S5</accession>
<dbReference type="InterPro" id="IPR001633">
    <property type="entry name" value="EAL_dom"/>
</dbReference>
<dbReference type="PANTHER" id="PTHR44757">
    <property type="entry name" value="DIGUANYLATE CYCLASE DGCP"/>
    <property type="match status" value="1"/>
</dbReference>
<dbReference type="Gene3D" id="3.30.70.270">
    <property type="match status" value="1"/>
</dbReference>
<evidence type="ECO:0000259" key="2">
    <source>
        <dbReference type="PROSITE" id="PS50887"/>
    </source>
</evidence>
<protein>
    <submittedName>
        <fullName evidence="3">Diguanylate cyclase (GGDEF) domain-containing protein</fullName>
    </submittedName>
</protein>
<dbReference type="CDD" id="cd01949">
    <property type="entry name" value="GGDEF"/>
    <property type="match status" value="1"/>
</dbReference>
<dbReference type="Pfam" id="PF00990">
    <property type="entry name" value="GGDEF"/>
    <property type="match status" value="1"/>
</dbReference>
<dbReference type="InterPro" id="IPR000160">
    <property type="entry name" value="GGDEF_dom"/>
</dbReference>
<dbReference type="SMART" id="SM00052">
    <property type="entry name" value="EAL"/>
    <property type="match status" value="1"/>
</dbReference>
<evidence type="ECO:0000259" key="1">
    <source>
        <dbReference type="PROSITE" id="PS50883"/>
    </source>
</evidence>
<dbReference type="PROSITE" id="PS50887">
    <property type="entry name" value="GGDEF"/>
    <property type="match status" value="1"/>
</dbReference>
<evidence type="ECO:0000313" key="4">
    <source>
        <dbReference type="Proteomes" id="UP000219563"/>
    </source>
</evidence>
<dbReference type="SUPFAM" id="SSF55073">
    <property type="entry name" value="Nucleotide cyclase"/>
    <property type="match status" value="1"/>
</dbReference>
<dbReference type="SMART" id="SM00267">
    <property type="entry name" value="GGDEF"/>
    <property type="match status" value="1"/>
</dbReference>
<dbReference type="SUPFAM" id="SSF141868">
    <property type="entry name" value="EAL domain-like"/>
    <property type="match status" value="1"/>
</dbReference>
<dbReference type="CDD" id="cd01948">
    <property type="entry name" value="EAL"/>
    <property type="match status" value="1"/>
</dbReference>
<dbReference type="NCBIfam" id="TIGR00254">
    <property type="entry name" value="GGDEF"/>
    <property type="match status" value="1"/>
</dbReference>
<dbReference type="PANTHER" id="PTHR44757:SF2">
    <property type="entry name" value="BIOFILM ARCHITECTURE MAINTENANCE PROTEIN MBAA"/>
    <property type="match status" value="1"/>
</dbReference>
<evidence type="ECO:0000313" key="3">
    <source>
        <dbReference type="EMBL" id="SOC01644.1"/>
    </source>
</evidence>
<dbReference type="InterPro" id="IPR029787">
    <property type="entry name" value="Nucleotide_cyclase"/>
</dbReference>
<dbReference type="PROSITE" id="PS50883">
    <property type="entry name" value="EAL"/>
    <property type="match status" value="1"/>
</dbReference>
<dbReference type="Pfam" id="PF00563">
    <property type="entry name" value="EAL"/>
    <property type="match status" value="1"/>
</dbReference>
<dbReference type="EMBL" id="OBMR01000005">
    <property type="protein sequence ID" value="SOC01644.1"/>
    <property type="molecule type" value="Genomic_DNA"/>
</dbReference>
<dbReference type="InterPro" id="IPR052155">
    <property type="entry name" value="Biofilm_reg_signaling"/>
</dbReference>
<dbReference type="Proteomes" id="UP000219563">
    <property type="component" value="Unassembled WGS sequence"/>
</dbReference>